<dbReference type="SUPFAM" id="SSF53187">
    <property type="entry name" value="Zn-dependent exopeptidases"/>
    <property type="match status" value="1"/>
</dbReference>
<organism evidence="6 7">
    <name type="scientific">Lichenifustis flavocetrariae</name>
    <dbReference type="NCBI Taxonomy" id="2949735"/>
    <lineage>
        <taxon>Bacteria</taxon>
        <taxon>Pseudomonadati</taxon>
        <taxon>Pseudomonadota</taxon>
        <taxon>Alphaproteobacteria</taxon>
        <taxon>Hyphomicrobiales</taxon>
        <taxon>Lichenihabitantaceae</taxon>
        <taxon>Lichenifustis</taxon>
    </lineage>
</organism>
<feature type="domain" description="Succinylglutamate desuccinylase/Aspartoacylase catalytic" evidence="5">
    <location>
        <begin position="47"/>
        <end position="231"/>
    </location>
</feature>
<evidence type="ECO:0000256" key="4">
    <source>
        <dbReference type="ARBA" id="ARBA00022833"/>
    </source>
</evidence>
<evidence type="ECO:0000313" key="6">
    <source>
        <dbReference type="EMBL" id="MCW6510936.1"/>
    </source>
</evidence>
<evidence type="ECO:0000259" key="5">
    <source>
        <dbReference type="Pfam" id="PF24827"/>
    </source>
</evidence>
<proteinExistence type="predicted"/>
<dbReference type="Proteomes" id="UP001165667">
    <property type="component" value="Unassembled WGS sequence"/>
</dbReference>
<dbReference type="InterPro" id="IPR053138">
    <property type="entry name" value="N-alpha-Ac-DABA_deacetylase"/>
</dbReference>
<evidence type="ECO:0000313" key="7">
    <source>
        <dbReference type="Proteomes" id="UP001165667"/>
    </source>
</evidence>
<comment type="caution">
    <text evidence="6">The sequence shown here is derived from an EMBL/GenBank/DDBJ whole genome shotgun (WGS) entry which is preliminary data.</text>
</comment>
<sequence>MHSGVHHTLDFDRDGKHFDWLSIPVSVDRSPYFQVKVPVCVIRNGVGPRVLLMAGNHGDEYEGELCLARLARRIDPSRLNGTLTLLPMANAPAVRAAKRCSPIDGGNLNRAFPGDPTGTATSRIAHALEHDLFPRHDVVFDLHSGGTSMAHLPCGLIESQDDAATQSRALELMRSLGLPFGFVAENGRQAPTSMGAARRAGVIGLSGEFGGGGTASPRTMRATAQAIDGLLLKLAMIDVPVLGRIPTVPTGPMQILSLARHSQAIYAMRHGWFEPAVDLGATVAAGDLAGWYHDLERLEMPEEPLLFAEGGIVISHRLHTMSEAGDCLIQVAEPIAQ</sequence>
<keyword evidence="2" id="KW-0479">Metal-binding</keyword>
<name>A0AA42CLY3_9HYPH</name>
<accession>A0AA42CLY3</accession>
<protein>
    <submittedName>
        <fullName evidence="6">Succinylglutamate desuccinylase/aspartoacylase family protein</fullName>
    </submittedName>
</protein>
<dbReference type="AlphaFoldDB" id="A0AA42CLY3"/>
<gene>
    <name evidence="6" type="ORF">M8523_23305</name>
</gene>
<dbReference type="GO" id="GO:0016788">
    <property type="term" value="F:hydrolase activity, acting on ester bonds"/>
    <property type="evidence" value="ECO:0007669"/>
    <property type="project" value="InterPro"/>
</dbReference>
<keyword evidence="4" id="KW-0862">Zinc</keyword>
<dbReference type="GO" id="GO:0046872">
    <property type="term" value="F:metal ion binding"/>
    <property type="evidence" value="ECO:0007669"/>
    <property type="project" value="UniProtKB-KW"/>
</dbReference>
<dbReference type="PANTHER" id="PTHR37326">
    <property type="entry name" value="BLL3975 PROTEIN"/>
    <property type="match status" value="1"/>
</dbReference>
<dbReference type="RefSeq" id="WP_282587307.1">
    <property type="nucleotide sequence ID" value="NZ_JAMOIM010000019.1"/>
</dbReference>
<dbReference type="InterPro" id="IPR055438">
    <property type="entry name" value="AstE_AspA_cat"/>
</dbReference>
<reference evidence="6" key="1">
    <citation type="submission" date="2022-05" db="EMBL/GenBank/DDBJ databases">
        <authorList>
            <person name="Pankratov T."/>
        </authorList>
    </citation>
    <scope>NUCLEOTIDE SEQUENCE</scope>
    <source>
        <strain evidence="6">BP6-180914</strain>
    </source>
</reference>
<dbReference type="PANTHER" id="PTHR37326:SF1">
    <property type="entry name" value="BLL3975 PROTEIN"/>
    <property type="match status" value="1"/>
</dbReference>
<comment type="cofactor">
    <cofactor evidence="1">
        <name>Zn(2+)</name>
        <dbReference type="ChEBI" id="CHEBI:29105"/>
    </cofactor>
</comment>
<evidence type="ECO:0000256" key="3">
    <source>
        <dbReference type="ARBA" id="ARBA00022801"/>
    </source>
</evidence>
<dbReference type="PIRSF" id="PIRSF039012">
    <property type="entry name" value="ASP"/>
    <property type="match status" value="1"/>
</dbReference>
<dbReference type="GO" id="GO:0016811">
    <property type="term" value="F:hydrolase activity, acting on carbon-nitrogen (but not peptide) bonds, in linear amides"/>
    <property type="evidence" value="ECO:0007669"/>
    <property type="project" value="InterPro"/>
</dbReference>
<dbReference type="InterPro" id="IPR043795">
    <property type="entry name" value="N-alpha-Ac-DABA-like"/>
</dbReference>
<dbReference type="EMBL" id="JAMOIM010000019">
    <property type="protein sequence ID" value="MCW6510936.1"/>
    <property type="molecule type" value="Genomic_DNA"/>
</dbReference>
<dbReference type="Gene3D" id="3.40.630.10">
    <property type="entry name" value="Zn peptidases"/>
    <property type="match status" value="1"/>
</dbReference>
<keyword evidence="7" id="KW-1185">Reference proteome</keyword>
<dbReference type="Pfam" id="PF24827">
    <property type="entry name" value="AstE_AspA_cat"/>
    <property type="match status" value="1"/>
</dbReference>
<evidence type="ECO:0000256" key="1">
    <source>
        <dbReference type="ARBA" id="ARBA00001947"/>
    </source>
</evidence>
<keyword evidence="3" id="KW-0378">Hydrolase</keyword>
<evidence type="ECO:0000256" key="2">
    <source>
        <dbReference type="ARBA" id="ARBA00022723"/>
    </source>
</evidence>